<dbReference type="EMBL" id="DVMH01000037">
    <property type="protein sequence ID" value="HIU11029.1"/>
    <property type="molecule type" value="Genomic_DNA"/>
</dbReference>
<proteinExistence type="predicted"/>
<comment type="caution">
    <text evidence="1">The sequence shown here is derived from an EMBL/GenBank/DDBJ whole genome shotgun (WGS) entry which is preliminary data.</text>
</comment>
<dbReference type="InterPro" id="IPR025373">
    <property type="entry name" value="DUF4363"/>
</dbReference>
<reference evidence="1" key="1">
    <citation type="submission" date="2020-10" db="EMBL/GenBank/DDBJ databases">
        <authorList>
            <person name="Gilroy R."/>
        </authorList>
    </citation>
    <scope>NUCLEOTIDE SEQUENCE</scope>
    <source>
        <strain evidence="1">2830</strain>
    </source>
</reference>
<dbReference type="Pfam" id="PF14276">
    <property type="entry name" value="DUF4363"/>
    <property type="match status" value="1"/>
</dbReference>
<organism evidence="1 2">
    <name type="scientific">Candidatus Avidehalobacter gallistercoris</name>
    <dbReference type="NCBI Taxonomy" id="2840694"/>
    <lineage>
        <taxon>Bacteria</taxon>
        <taxon>Bacillati</taxon>
        <taxon>Bacillota</taxon>
        <taxon>Clostridia</taxon>
        <taxon>Eubacteriales</taxon>
        <taxon>Peptococcaceae</taxon>
        <taxon>Peptococcaceae incertae sedis</taxon>
        <taxon>Candidatus Avidehalobacter</taxon>
    </lineage>
</organism>
<evidence type="ECO:0000313" key="2">
    <source>
        <dbReference type="Proteomes" id="UP000824124"/>
    </source>
</evidence>
<dbReference type="Proteomes" id="UP000824124">
    <property type="component" value="Unassembled WGS sequence"/>
</dbReference>
<sequence length="133" mass="15415">MMKLSYNKRLTAYLLLVTVLVLALCFWTSFYVRGVSSDLQQGLAGMETLVSDGNWNEAGRQLAADYAVWQDKRGVWQGLMNHQDVVNIDLAFVSLQAYLEQQKPEDTLNQLAVVRYYLELMSDNERLNWHNFF</sequence>
<gene>
    <name evidence="1" type="ORF">IAB00_07345</name>
</gene>
<reference evidence="1" key="2">
    <citation type="journal article" date="2021" name="PeerJ">
        <title>Extensive microbial diversity within the chicken gut microbiome revealed by metagenomics and culture.</title>
        <authorList>
            <person name="Gilroy R."/>
            <person name="Ravi A."/>
            <person name="Getino M."/>
            <person name="Pursley I."/>
            <person name="Horton D.L."/>
            <person name="Alikhan N.F."/>
            <person name="Baker D."/>
            <person name="Gharbi K."/>
            <person name="Hall N."/>
            <person name="Watson M."/>
            <person name="Adriaenssens E.M."/>
            <person name="Foster-Nyarko E."/>
            <person name="Jarju S."/>
            <person name="Secka A."/>
            <person name="Antonio M."/>
            <person name="Oren A."/>
            <person name="Chaudhuri R.R."/>
            <person name="La Ragione R."/>
            <person name="Hildebrand F."/>
            <person name="Pallen M.J."/>
        </authorList>
    </citation>
    <scope>NUCLEOTIDE SEQUENCE</scope>
    <source>
        <strain evidence="1">2830</strain>
    </source>
</reference>
<accession>A0A9D1HKZ0</accession>
<protein>
    <submittedName>
        <fullName evidence="1">DUF4363 family protein</fullName>
    </submittedName>
</protein>
<name>A0A9D1HKZ0_9FIRM</name>
<dbReference type="AlphaFoldDB" id="A0A9D1HKZ0"/>
<evidence type="ECO:0000313" key="1">
    <source>
        <dbReference type="EMBL" id="HIU11029.1"/>
    </source>
</evidence>